<evidence type="ECO:0000256" key="1">
    <source>
        <dbReference type="ARBA" id="ARBA00004196"/>
    </source>
</evidence>
<evidence type="ECO:0000313" key="8">
    <source>
        <dbReference type="Proteomes" id="UP000488956"/>
    </source>
</evidence>
<gene>
    <name evidence="7" type="ORF">PF010_g2677</name>
</gene>
<evidence type="ECO:0000256" key="2">
    <source>
        <dbReference type="ARBA" id="ARBA00022448"/>
    </source>
</evidence>
<sequence>MEERKPMKKVLVVLSMMLLIGLLAACGQSATNNQPAAQNTTAGDASGTADNGAEAASSDIQVHDPDARIASMSIHITNNLLALGITPIGSVVGGDVKDFLPHVADRLEGAAKFGVVTDPDMEAVLASKPDVIYIDEVYSGKDLAKFEKIAPTITVDMDNGTWRDHLNRIAAHVGKEKEAEAFIKDYDTKAERVSGLIHTELGQDAKVMAIRMTAKELRVMGTKRPVGPIMFEDLKLKPADGVEKIAADQPYEVISKEVLPDFDADAIFVIISKGNEAKGNFDELEKNAVWKNLKAVKNNHVYILDGQKWLDYSSIGHSMALDDAEKLFTK</sequence>
<feature type="compositionally biased region" description="Polar residues" evidence="4">
    <location>
        <begin position="32"/>
        <end position="43"/>
    </location>
</feature>
<dbReference type="InterPro" id="IPR002491">
    <property type="entry name" value="ABC_transptr_periplasmic_BD"/>
</dbReference>
<dbReference type="Gene3D" id="3.40.50.1980">
    <property type="entry name" value="Nitrogenase molybdenum iron protein domain"/>
    <property type="match status" value="2"/>
</dbReference>
<accession>A0A6G0LX04</accession>
<organism evidence="7 8">
    <name type="scientific">Phytophthora fragariae</name>
    <dbReference type="NCBI Taxonomy" id="53985"/>
    <lineage>
        <taxon>Eukaryota</taxon>
        <taxon>Sar</taxon>
        <taxon>Stramenopiles</taxon>
        <taxon>Oomycota</taxon>
        <taxon>Peronosporomycetes</taxon>
        <taxon>Peronosporales</taxon>
        <taxon>Peronosporaceae</taxon>
        <taxon>Phytophthora</taxon>
    </lineage>
</organism>
<dbReference type="Pfam" id="PF01497">
    <property type="entry name" value="Peripla_BP_2"/>
    <property type="match status" value="1"/>
</dbReference>
<comment type="caution">
    <text evidence="7">The sequence shown here is derived from an EMBL/GenBank/DDBJ whole genome shotgun (WGS) entry which is preliminary data.</text>
</comment>
<evidence type="ECO:0000256" key="4">
    <source>
        <dbReference type="SAM" id="MobiDB-lite"/>
    </source>
</evidence>
<proteinExistence type="predicted"/>
<feature type="domain" description="Fe/B12 periplasmic-binding" evidence="6">
    <location>
        <begin position="68"/>
        <end position="330"/>
    </location>
</feature>
<keyword evidence="3 5" id="KW-0732">Signal</keyword>
<dbReference type="PROSITE" id="PS50983">
    <property type="entry name" value="FE_B12_PBP"/>
    <property type="match status" value="1"/>
</dbReference>
<keyword evidence="2" id="KW-0813">Transport</keyword>
<protein>
    <recommendedName>
        <fullName evidence="6">Fe/B12 periplasmic-binding domain-containing protein</fullName>
    </recommendedName>
</protein>
<feature type="signal peptide" evidence="5">
    <location>
        <begin position="1"/>
        <end position="25"/>
    </location>
</feature>
<dbReference type="PROSITE" id="PS51257">
    <property type="entry name" value="PROKAR_LIPOPROTEIN"/>
    <property type="match status" value="1"/>
</dbReference>
<feature type="region of interest" description="Disordered" evidence="4">
    <location>
        <begin position="32"/>
        <end position="57"/>
    </location>
</feature>
<name>A0A6G0LX04_9STRA</name>
<evidence type="ECO:0000256" key="5">
    <source>
        <dbReference type="SAM" id="SignalP"/>
    </source>
</evidence>
<dbReference type="SUPFAM" id="SSF53807">
    <property type="entry name" value="Helical backbone' metal receptor"/>
    <property type="match status" value="1"/>
</dbReference>
<evidence type="ECO:0000256" key="3">
    <source>
        <dbReference type="ARBA" id="ARBA00022729"/>
    </source>
</evidence>
<reference evidence="7 8" key="1">
    <citation type="submission" date="2018-09" db="EMBL/GenBank/DDBJ databases">
        <title>Genomic investigation of the strawberry pathogen Phytophthora fragariae indicates pathogenicity is determined by transcriptional variation in three key races.</title>
        <authorList>
            <person name="Adams T.M."/>
            <person name="Armitage A.D."/>
            <person name="Sobczyk M.K."/>
            <person name="Bates H.J."/>
            <person name="Dunwell J.M."/>
            <person name="Nellist C.F."/>
            <person name="Harrison R.J."/>
        </authorList>
    </citation>
    <scope>NUCLEOTIDE SEQUENCE [LARGE SCALE GENOMIC DNA]</scope>
    <source>
        <strain evidence="7 8">ONT-3</strain>
    </source>
</reference>
<dbReference type="Proteomes" id="UP000488956">
    <property type="component" value="Unassembled WGS sequence"/>
</dbReference>
<dbReference type="EMBL" id="QXFX01000075">
    <property type="protein sequence ID" value="KAE9133828.1"/>
    <property type="molecule type" value="Genomic_DNA"/>
</dbReference>
<dbReference type="AlphaFoldDB" id="A0A6G0LX04"/>
<evidence type="ECO:0000313" key="7">
    <source>
        <dbReference type="EMBL" id="KAE9133828.1"/>
    </source>
</evidence>
<feature type="chain" id="PRO_5026214984" description="Fe/B12 periplasmic-binding domain-containing protein" evidence="5">
    <location>
        <begin position="26"/>
        <end position="330"/>
    </location>
</feature>
<dbReference type="PANTHER" id="PTHR30532">
    <property type="entry name" value="IRON III DICITRATE-BINDING PERIPLASMIC PROTEIN"/>
    <property type="match status" value="1"/>
</dbReference>
<dbReference type="PANTHER" id="PTHR30532:SF21">
    <property type="entry name" value="SIDEROPHORE-BINDING LIPOPROTEIN YFIY-RELATED"/>
    <property type="match status" value="1"/>
</dbReference>
<comment type="subcellular location">
    <subcellularLocation>
        <location evidence="1">Cell envelope</location>
    </subcellularLocation>
</comment>
<evidence type="ECO:0000259" key="6">
    <source>
        <dbReference type="PROSITE" id="PS50983"/>
    </source>
</evidence>
<dbReference type="InterPro" id="IPR051313">
    <property type="entry name" value="Bact_iron-sidero_bind"/>
</dbReference>